<keyword evidence="2" id="KW-1185">Reference proteome</keyword>
<reference evidence="1" key="1">
    <citation type="submission" date="2019-10" db="EMBL/GenBank/DDBJ databases">
        <authorList>
            <consortium name="DOE Joint Genome Institute"/>
            <person name="Kuo A."/>
            <person name="Miyauchi S."/>
            <person name="Kiss E."/>
            <person name="Drula E."/>
            <person name="Kohler A."/>
            <person name="Sanchez-Garcia M."/>
            <person name="Andreopoulos B."/>
            <person name="Barry K.W."/>
            <person name="Bonito G."/>
            <person name="Buee M."/>
            <person name="Carver A."/>
            <person name="Chen C."/>
            <person name="Cichocki N."/>
            <person name="Clum A."/>
            <person name="Culley D."/>
            <person name="Crous P.W."/>
            <person name="Fauchery L."/>
            <person name="Girlanda M."/>
            <person name="Hayes R."/>
            <person name="Keri Z."/>
            <person name="LaButti K."/>
            <person name="Lipzen A."/>
            <person name="Lombard V."/>
            <person name="Magnuson J."/>
            <person name="Maillard F."/>
            <person name="Morin E."/>
            <person name="Murat C."/>
            <person name="Nolan M."/>
            <person name="Ohm R."/>
            <person name="Pangilinan J."/>
            <person name="Pereira M."/>
            <person name="Perotto S."/>
            <person name="Peter M."/>
            <person name="Riley R."/>
            <person name="Sitrit Y."/>
            <person name="Stielow B."/>
            <person name="Szollosi G."/>
            <person name="Zifcakova L."/>
            <person name="Stursova M."/>
            <person name="Spatafora J.W."/>
            <person name="Tedersoo L."/>
            <person name="Vaario L.-M."/>
            <person name="Yamada A."/>
            <person name="Yan M."/>
            <person name="Wang P."/>
            <person name="Xu J."/>
            <person name="Bruns T."/>
            <person name="Baldrian P."/>
            <person name="Vilgalys R."/>
            <person name="Henrissat B."/>
            <person name="Grigoriev I.V."/>
            <person name="Hibbett D."/>
            <person name="Nagy L.G."/>
            <person name="Martin F.M."/>
        </authorList>
    </citation>
    <scope>NUCLEOTIDE SEQUENCE</scope>
    <source>
        <strain evidence="1">BED1</strain>
    </source>
</reference>
<proteinExistence type="predicted"/>
<evidence type="ECO:0000313" key="2">
    <source>
        <dbReference type="Proteomes" id="UP001194468"/>
    </source>
</evidence>
<reference evidence="1" key="2">
    <citation type="journal article" date="2020" name="Nat. Commun.">
        <title>Large-scale genome sequencing of mycorrhizal fungi provides insights into the early evolution of symbiotic traits.</title>
        <authorList>
            <person name="Miyauchi S."/>
            <person name="Kiss E."/>
            <person name="Kuo A."/>
            <person name="Drula E."/>
            <person name="Kohler A."/>
            <person name="Sanchez-Garcia M."/>
            <person name="Morin E."/>
            <person name="Andreopoulos B."/>
            <person name="Barry K.W."/>
            <person name="Bonito G."/>
            <person name="Buee M."/>
            <person name="Carver A."/>
            <person name="Chen C."/>
            <person name="Cichocki N."/>
            <person name="Clum A."/>
            <person name="Culley D."/>
            <person name="Crous P.W."/>
            <person name="Fauchery L."/>
            <person name="Girlanda M."/>
            <person name="Hayes R.D."/>
            <person name="Keri Z."/>
            <person name="LaButti K."/>
            <person name="Lipzen A."/>
            <person name="Lombard V."/>
            <person name="Magnuson J."/>
            <person name="Maillard F."/>
            <person name="Murat C."/>
            <person name="Nolan M."/>
            <person name="Ohm R.A."/>
            <person name="Pangilinan J."/>
            <person name="Pereira M.F."/>
            <person name="Perotto S."/>
            <person name="Peter M."/>
            <person name="Pfister S."/>
            <person name="Riley R."/>
            <person name="Sitrit Y."/>
            <person name="Stielow J.B."/>
            <person name="Szollosi G."/>
            <person name="Zifcakova L."/>
            <person name="Stursova M."/>
            <person name="Spatafora J.W."/>
            <person name="Tedersoo L."/>
            <person name="Vaario L.M."/>
            <person name="Yamada A."/>
            <person name="Yan M."/>
            <person name="Wang P."/>
            <person name="Xu J."/>
            <person name="Bruns T."/>
            <person name="Baldrian P."/>
            <person name="Vilgalys R."/>
            <person name="Dunand C."/>
            <person name="Henrissat B."/>
            <person name="Grigoriev I.V."/>
            <person name="Hibbett D."/>
            <person name="Nagy L.G."/>
            <person name="Martin F.M."/>
        </authorList>
    </citation>
    <scope>NUCLEOTIDE SEQUENCE</scope>
    <source>
        <strain evidence="1">BED1</strain>
    </source>
</reference>
<organism evidence="1 2">
    <name type="scientific">Boletus edulis BED1</name>
    <dbReference type="NCBI Taxonomy" id="1328754"/>
    <lineage>
        <taxon>Eukaryota</taxon>
        <taxon>Fungi</taxon>
        <taxon>Dikarya</taxon>
        <taxon>Basidiomycota</taxon>
        <taxon>Agaricomycotina</taxon>
        <taxon>Agaricomycetes</taxon>
        <taxon>Agaricomycetidae</taxon>
        <taxon>Boletales</taxon>
        <taxon>Boletineae</taxon>
        <taxon>Boletaceae</taxon>
        <taxon>Boletoideae</taxon>
        <taxon>Boletus</taxon>
    </lineage>
</organism>
<evidence type="ECO:0000313" key="1">
    <source>
        <dbReference type="EMBL" id="KAF8437996.1"/>
    </source>
</evidence>
<accession>A0AAD4BS32</accession>
<sequence>MESTPTLIRLWHARQAHLLFAVRARMRHVLPIAVNITIFLFPLSDLSLHAMSSELSFCSNPPSESSSSLGAWI</sequence>
<name>A0AAD4BS32_BOLED</name>
<gene>
    <name evidence="1" type="ORF">L210DRAFT_220883</name>
</gene>
<comment type="caution">
    <text evidence="1">The sequence shown here is derived from an EMBL/GenBank/DDBJ whole genome shotgun (WGS) entry which is preliminary data.</text>
</comment>
<dbReference type="Proteomes" id="UP001194468">
    <property type="component" value="Unassembled WGS sequence"/>
</dbReference>
<dbReference type="EMBL" id="WHUW01000017">
    <property type="protein sequence ID" value="KAF8437996.1"/>
    <property type="molecule type" value="Genomic_DNA"/>
</dbReference>
<dbReference type="AlphaFoldDB" id="A0AAD4BS32"/>
<protein>
    <submittedName>
        <fullName evidence="1">Uncharacterized protein</fullName>
    </submittedName>
</protein>